<evidence type="ECO:0000313" key="2">
    <source>
        <dbReference type="EMBL" id="KAF0972490.1"/>
    </source>
</evidence>
<dbReference type="VEuPathDB" id="AmoebaDB:NF0102530"/>
<feature type="compositionally biased region" description="Low complexity" evidence="1">
    <location>
        <begin position="84"/>
        <end position="100"/>
    </location>
</feature>
<reference evidence="2 3" key="1">
    <citation type="journal article" date="2019" name="Sci. Rep.">
        <title>Nanopore sequencing improves the draft genome of the human pathogenic amoeba Naegleria fowleri.</title>
        <authorList>
            <person name="Liechti N."/>
            <person name="Schurch N."/>
            <person name="Bruggmann R."/>
            <person name="Wittwer M."/>
        </authorList>
    </citation>
    <scope>NUCLEOTIDE SEQUENCE [LARGE SCALE GENOMIC DNA]</scope>
    <source>
        <strain evidence="2 3">ATCC 30894</strain>
    </source>
</reference>
<dbReference type="AlphaFoldDB" id="A0A6A5BEK5"/>
<feature type="region of interest" description="Disordered" evidence="1">
    <location>
        <begin position="1"/>
        <end position="133"/>
    </location>
</feature>
<dbReference type="VEuPathDB" id="AmoebaDB:FDP41_009393"/>
<dbReference type="RefSeq" id="XP_044557204.1">
    <property type="nucleotide sequence ID" value="XM_044713346.1"/>
</dbReference>
<dbReference type="Proteomes" id="UP000444721">
    <property type="component" value="Unassembled WGS sequence"/>
</dbReference>
<dbReference type="VEuPathDB" id="AmoebaDB:NF0102520"/>
<protein>
    <submittedName>
        <fullName evidence="2">Uncharacterized protein</fullName>
    </submittedName>
</protein>
<feature type="compositionally biased region" description="Polar residues" evidence="1">
    <location>
        <begin position="1"/>
        <end position="32"/>
    </location>
</feature>
<proteinExistence type="predicted"/>
<feature type="compositionally biased region" description="Polar residues" evidence="1">
    <location>
        <begin position="111"/>
        <end position="133"/>
    </location>
</feature>
<accession>A0A6A5BEK5</accession>
<sequence length="298" mass="33680">MGSICSSLEYSTDSSNTSPNSKYNLYKTTNIASDHHHNNNTHHHNHNNNNTLSNGGYNSSHSTGGYLTEMESSQQNSTTIQIRVTSTNSVSTNKNTSSSTGKIRSSKESETGSNQSNVSSNSHKAQIPHSISSSNIRVQPVDWDPIAFAEMEIEKRQRDPRTSTLRQSLEMFRFPSRASSLNGAQVILRQFSHFGTLKTTRPIEESEKRSFAENVLNLLTKMGEFNFKDFPTFVGMKVTEVLMHLFTISDFKAKKDYIEKQNAKKYENEIKTEPITWNSLTYISKDAYKKKKSLLQLT</sequence>
<feature type="compositionally biased region" description="Polar residues" evidence="1">
    <location>
        <begin position="52"/>
        <end position="83"/>
    </location>
</feature>
<dbReference type="GeneID" id="68116609"/>
<dbReference type="EMBL" id="VFQX01000068">
    <property type="protein sequence ID" value="KAF0972490.1"/>
    <property type="molecule type" value="Genomic_DNA"/>
</dbReference>
<gene>
    <name evidence="2" type="ORF">FDP41_009393</name>
</gene>
<organism evidence="2 3">
    <name type="scientific">Naegleria fowleri</name>
    <name type="common">Brain eating amoeba</name>
    <dbReference type="NCBI Taxonomy" id="5763"/>
    <lineage>
        <taxon>Eukaryota</taxon>
        <taxon>Discoba</taxon>
        <taxon>Heterolobosea</taxon>
        <taxon>Tetramitia</taxon>
        <taxon>Eutetramitia</taxon>
        <taxon>Vahlkampfiidae</taxon>
        <taxon>Naegleria</taxon>
    </lineage>
</organism>
<dbReference type="VEuPathDB" id="AmoebaDB:NF0102510"/>
<keyword evidence="3" id="KW-1185">Reference proteome</keyword>
<comment type="caution">
    <text evidence="2">The sequence shown here is derived from an EMBL/GenBank/DDBJ whole genome shotgun (WGS) entry which is preliminary data.</text>
</comment>
<evidence type="ECO:0000256" key="1">
    <source>
        <dbReference type="SAM" id="MobiDB-lite"/>
    </source>
</evidence>
<dbReference type="VEuPathDB" id="AmoebaDB:NfTy_062080"/>
<name>A0A6A5BEK5_NAEFO</name>
<dbReference type="OrthoDB" id="10572978at2759"/>
<evidence type="ECO:0000313" key="3">
    <source>
        <dbReference type="Proteomes" id="UP000444721"/>
    </source>
</evidence>